<name>A0A366HNA4_9BACT</name>
<feature type="domain" description="KaiC" evidence="8">
    <location>
        <begin position="261"/>
        <end position="493"/>
    </location>
</feature>
<evidence type="ECO:0000256" key="4">
    <source>
        <dbReference type="ARBA" id="ARBA00022737"/>
    </source>
</evidence>
<dbReference type="PANTHER" id="PTHR42926">
    <property type="match status" value="1"/>
</dbReference>
<protein>
    <recommendedName>
        <fullName evidence="1">non-specific serine/threonine protein kinase</fullName>
        <ecNumber evidence="1">2.7.11.1</ecNumber>
    </recommendedName>
</protein>
<dbReference type="InterPro" id="IPR014774">
    <property type="entry name" value="KaiC-like_dom"/>
</dbReference>
<dbReference type="Gene3D" id="3.40.50.300">
    <property type="entry name" value="P-loop containing nucleotide triphosphate hydrolases"/>
    <property type="match status" value="2"/>
</dbReference>
<dbReference type="PRINTS" id="PR01874">
    <property type="entry name" value="DNAREPAIRADA"/>
</dbReference>
<dbReference type="Pfam" id="PF06745">
    <property type="entry name" value="ATPase"/>
    <property type="match status" value="2"/>
</dbReference>
<reference evidence="9 10" key="1">
    <citation type="submission" date="2018-06" db="EMBL/GenBank/DDBJ databases">
        <title>Genomic Encyclopedia of Type Strains, Phase IV (KMG-IV): sequencing the most valuable type-strain genomes for metagenomic binning, comparative biology and taxonomic classification.</title>
        <authorList>
            <person name="Goeker M."/>
        </authorList>
    </citation>
    <scope>NUCLEOTIDE SEQUENCE [LARGE SCALE GENOMIC DNA]</scope>
    <source>
        <strain evidence="9 10">DSM 25532</strain>
    </source>
</reference>
<dbReference type="InterPro" id="IPR027417">
    <property type="entry name" value="P-loop_NTPase"/>
</dbReference>
<feature type="compositionally biased region" description="Polar residues" evidence="7">
    <location>
        <begin position="1"/>
        <end position="12"/>
    </location>
</feature>
<evidence type="ECO:0000256" key="2">
    <source>
        <dbReference type="ARBA" id="ARBA00022553"/>
    </source>
</evidence>
<evidence type="ECO:0000259" key="8">
    <source>
        <dbReference type="PROSITE" id="PS51146"/>
    </source>
</evidence>
<gene>
    <name evidence="9" type="ORF">DES53_104460</name>
</gene>
<dbReference type="SUPFAM" id="SSF52540">
    <property type="entry name" value="P-loop containing nucleoside triphosphate hydrolases"/>
    <property type="match status" value="2"/>
</dbReference>
<keyword evidence="5" id="KW-0418">Kinase</keyword>
<dbReference type="PANTHER" id="PTHR42926:SF1">
    <property type="entry name" value="CIRCADIAN CLOCK OSCILLATOR PROTEIN KAIC 1"/>
    <property type="match status" value="1"/>
</dbReference>
<evidence type="ECO:0000256" key="3">
    <source>
        <dbReference type="ARBA" id="ARBA00022679"/>
    </source>
</evidence>
<evidence type="ECO:0000256" key="1">
    <source>
        <dbReference type="ARBA" id="ARBA00012513"/>
    </source>
</evidence>
<proteinExistence type="predicted"/>
<feature type="domain" description="KaiC" evidence="8">
    <location>
        <begin position="20"/>
        <end position="259"/>
    </location>
</feature>
<dbReference type="AlphaFoldDB" id="A0A366HNA4"/>
<evidence type="ECO:0000256" key="5">
    <source>
        <dbReference type="ARBA" id="ARBA00022777"/>
    </source>
</evidence>
<dbReference type="InterPro" id="IPR010624">
    <property type="entry name" value="KaiC_dom"/>
</dbReference>
<dbReference type="CDD" id="cd19488">
    <property type="entry name" value="KaiC-like_N"/>
    <property type="match status" value="1"/>
</dbReference>
<keyword evidence="3" id="KW-0808">Transferase</keyword>
<evidence type="ECO:0000256" key="7">
    <source>
        <dbReference type="SAM" id="MobiDB-lite"/>
    </source>
</evidence>
<keyword evidence="2" id="KW-0597">Phosphoprotein</keyword>
<dbReference type="EC" id="2.7.11.1" evidence="1"/>
<feature type="compositionally biased region" description="Basic and acidic residues" evidence="7">
    <location>
        <begin position="507"/>
        <end position="521"/>
    </location>
</feature>
<dbReference type="Proteomes" id="UP000253426">
    <property type="component" value="Unassembled WGS sequence"/>
</dbReference>
<dbReference type="InterPro" id="IPR051347">
    <property type="entry name" value="Circadian_clock_KaiC-rel"/>
</dbReference>
<dbReference type="PIRSF" id="PIRSF039117">
    <property type="entry name" value="KaiC"/>
    <property type="match status" value="1"/>
</dbReference>
<keyword evidence="6" id="KW-0378">Hydrolase</keyword>
<dbReference type="InterPro" id="IPR030665">
    <property type="entry name" value="KaiC"/>
</dbReference>
<keyword evidence="4" id="KW-0677">Repeat</keyword>
<dbReference type="OrthoDB" id="9783783at2"/>
<comment type="caution">
    <text evidence="9">The sequence shown here is derived from an EMBL/GenBank/DDBJ whole genome shotgun (WGS) entry which is preliminary data.</text>
</comment>
<evidence type="ECO:0000313" key="9">
    <source>
        <dbReference type="EMBL" id="RBP44638.1"/>
    </source>
</evidence>
<feature type="region of interest" description="Disordered" evidence="7">
    <location>
        <begin position="497"/>
        <end position="521"/>
    </location>
</feature>
<evidence type="ECO:0000313" key="10">
    <source>
        <dbReference type="Proteomes" id="UP000253426"/>
    </source>
</evidence>
<dbReference type="GO" id="GO:0005524">
    <property type="term" value="F:ATP binding"/>
    <property type="evidence" value="ECO:0007669"/>
    <property type="project" value="InterPro"/>
</dbReference>
<organism evidence="9 10">
    <name type="scientific">Roseimicrobium gellanilyticum</name>
    <dbReference type="NCBI Taxonomy" id="748857"/>
    <lineage>
        <taxon>Bacteria</taxon>
        <taxon>Pseudomonadati</taxon>
        <taxon>Verrucomicrobiota</taxon>
        <taxon>Verrucomicrobiia</taxon>
        <taxon>Verrucomicrobiales</taxon>
        <taxon>Verrucomicrobiaceae</taxon>
        <taxon>Roseimicrobium</taxon>
    </lineage>
</organism>
<dbReference type="RefSeq" id="WP_113959022.1">
    <property type="nucleotide sequence ID" value="NZ_QNRR01000004.1"/>
</dbReference>
<dbReference type="EMBL" id="QNRR01000004">
    <property type="protein sequence ID" value="RBP44638.1"/>
    <property type="molecule type" value="Genomic_DNA"/>
</dbReference>
<dbReference type="SMART" id="SM00382">
    <property type="entry name" value="AAA"/>
    <property type="match status" value="2"/>
</dbReference>
<keyword evidence="10" id="KW-1185">Reference proteome</keyword>
<dbReference type="GO" id="GO:0004674">
    <property type="term" value="F:protein serine/threonine kinase activity"/>
    <property type="evidence" value="ECO:0007669"/>
    <property type="project" value="UniProtKB-EC"/>
</dbReference>
<sequence length="521" mass="57487">MTAKSVTPTVAPTPSGAPRKRSATGVAGLDDILNGGFPPNRMYLIKGDPGVGKTTLGLQYLLEGLRRGESGLYITLSETRQELEEVAASHGWDLSGLHVMDLNVIREHSDEEATNTFFHPSEVELNRMTSRIISEMNRVNPARMVFDSLSEMRMLSETPLRYRRQILEMKQTFQGRNTTVLFLDDRTEERHDLHIESIAHGVIHLYRTSPEYGVARRSLNVQKIRGSKYREGNHDFLLHTGGMEVFPRLVAAEHHQPFDREAVASGIRQLDALFGGGLDRGTSNMFMGPPGTGKSTLALKFMLAAAERGEKSLGFILDETLGTLLNRAGQLGMELKPHIDSGMIRFAQVNPAEIVPGELASMIRDAVEKDDIRVLVLDSINGYLNALSQERFLNLQLHEMLTYLNQLGVVTIMVLAQQGLVGAMKTTVDLTYLADTVVLLRFFEELGAVKQAISVIKKRSGNHERTIREIKVGPGGIVVGSPLTRMQGVLTGIPNILSPQTNGNGDGNDHSKPPTIMKHEL</sequence>
<dbReference type="GO" id="GO:0016787">
    <property type="term" value="F:hydrolase activity"/>
    <property type="evidence" value="ECO:0007669"/>
    <property type="project" value="UniProtKB-KW"/>
</dbReference>
<dbReference type="PROSITE" id="PS51146">
    <property type="entry name" value="KAIC"/>
    <property type="match status" value="2"/>
</dbReference>
<accession>A0A366HNA4</accession>
<dbReference type="InterPro" id="IPR003593">
    <property type="entry name" value="AAA+_ATPase"/>
</dbReference>
<evidence type="ECO:0000256" key="6">
    <source>
        <dbReference type="ARBA" id="ARBA00022801"/>
    </source>
</evidence>
<feature type="region of interest" description="Disordered" evidence="7">
    <location>
        <begin position="1"/>
        <end position="24"/>
    </location>
</feature>